<dbReference type="AlphaFoldDB" id="F9S621"/>
<dbReference type="Proteomes" id="UP000004605">
    <property type="component" value="Unassembled WGS sequence"/>
</dbReference>
<protein>
    <submittedName>
        <fullName evidence="1">Uncharacterized protein</fullName>
    </submittedName>
</protein>
<organism evidence="1 2">
    <name type="scientific">Vibrio ichthyoenteri ATCC 700023</name>
    <dbReference type="NCBI Taxonomy" id="870968"/>
    <lineage>
        <taxon>Bacteria</taxon>
        <taxon>Pseudomonadati</taxon>
        <taxon>Pseudomonadota</taxon>
        <taxon>Gammaproteobacteria</taxon>
        <taxon>Vibrionales</taxon>
        <taxon>Vibrionaceae</taxon>
        <taxon>Vibrio</taxon>
    </lineage>
</organism>
<name>F9S621_9VIBR</name>
<feature type="non-terminal residue" evidence="1">
    <location>
        <position position="1"/>
    </location>
</feature>
<proteinExistence type="predicted"/>
<comment type="caution">
    <text evidence="1">The sequence shown here is derived from an EMBL/GenBank/DDBJ whole genome shotgun (WGS) entry which is preliminary data.</text>
</comment>
<keyword evidence="2" id="KW-1185">Reference proteome</keyword>
<accession>F9S621</accession>
<evidence type="ECO:0000313" key="2">
    <source>
        <dbReference type="Proteomes" id="UP000004605"/>
    </source>
</evidence>
<gene>
    <name evidence="1" type="ORF">VII00023_15056</name>
</gene>
<sequence length="177" mass="20555">SMTSKELQKEAREYIGFGFPCSSEDIINKNETSCSFVFENTLKRGQVAEFQFVWPKCLTTMTNKCKGKVTMTLVYEPPINRDFGQEYIRANIDASLQQENIKGTESTYKKAVNSIWDTKLGEDANFEKNLITHGFKWWPNKVYSRESTRGFGNSINWRLRIKSQVRRCFSRQLSSFA</sequence>
<reference evidence="1 2" key="1">
    <citation type="journal article" date="2012" name="Int. J. Syst. Evol. Microbiol.">
        <title>Vibrio caribbeanicus sp. nov., isolated from the marine sponge Scleritoderma cyanea.</title>
        <authorList>
            <person name="Hoffmann M."/>
            <person name="Monday S.R."/>
            <person name="Allard M.W."/>
            <person name="Strain E.A."/>
            <person name="Whittaker P."/>
            <person name="Naum M."/>
            <person name="McCarthy P.J."/>
            <person name="Lopez J.V."/>
            <person name="Fischer M."/>
            <person name="Brown E.W."/>
        </authorList>
    </citation>
    <scope>NUCLEOTIDE SEQUENCE [LARGE SCALE GENOMIC DNA]</scope>
    <source>
        <strain evidence="1 2">ATCC 700023</strain>
    </source>
</reference>
<evidence type="ECO:0000313" key="1">
    <source>
        <dbReference type="EMBL" id="EGU34093.1"/>
    </source>
</evidence>
<dbReference type="EMBL" id="AFWF01000251">
    <property type="protein sequence ID" value="EGU34093.1"/>
    <property type="molecule type" value="Genomic_DNA"/>
</dbReference>